<keyword evidence="1" id="KW-0328">Glycosyltransferase</keyword>
<dbReference type="EMBL" id="JAVIZQ010000001">
    <property type="protein sequence ID" value="MDR6143978.1"/>
    <property type="molecule type" value="Genomic_DNA"/>
</dbReference>
<dbReference type="RefSeq" id="WP_309693693.1">
    <property type="nucleotide sequence ID" value="NZ_JAVIZQ010000001.1"/>
</dbReference>
<proteinExistence type="predicted"/>
<keyword evidence="1" id="KW-0808">Transferase</keyword>
<reference evidence="1 2" key="1">
    <citation type="submission" date="2023-08" db="EMBL/GenBank/DDBJ databases">
        <title>Functional and genomic diversity of the sorghum phyllosphere microbiome.</title>
        <authorList>
            <person name="Shade A."/>
        </authorList>
    </citation>
    <scope>NUCLEOTIDE SEQUENCE [LARGE SCALE GENOMIC DNA]</scope>
    <source>
        <strain evidence="1 2">SORGH_AS_0445</strain>
    </source>
</reference>
<sequence length="335" mass="37503">MSTRRLRVMMSTPAIRDTTNPYIVQLVDAVGHEVDVRLFSWRTAIFGRYDVLHVHWPEIFTSASSTPKRWARRVLTLVLQGRLAMTKTALVRTAHNERPHESTSRVDGAILRRWNRLTTLWIILNERTRTETAAERILIPHGHYRDHFAQFPRQDPTDDLVSVVGHIRPYKGMEELVTAVAGDSAEGAFRLHVAGKPADAALGEVLIGNASGSDRITLELDFVDDRRIVEIISSSSLVALPYRQLHNSGVALLALSLDRPVLVPDNAVTRDLQQEVGASWVHLLDADAELTQAVRDALRHRIPDGSPDLSAREWPVTARQHATAYARAAEIRGSR</sequence>
<dbReference type="Gene3D" id="3.40.50.2000">
    <property type="entry name" value="Glycogen Phosphorylase B"/>
    <property type="match status" value="1"/>
</dbReference>
<evidence type="ECO:0000313" key="1">
    <source>
        <dbReference type="EMBL" id="MDR6143978.1"/>
    </source>
</evidence>
<dbReference type="Proteomes" id="UP001249291">
    <property type="component" value="Unassembled WGS sequence"/>
</dbReference>
<dbReference type="EC" id="2.4.1.251" evidence="1"/>
<protein>
    <submittedName>
        <fullName evidence="1">Beta-1,4-mannosyltransferase</fullName>
        <ecNumber evidence="1">2.4.1.251</ecNumber>
    </submittedName>
</protein>
<comment type="caution">
    <text evidence="1">The sequence shown here is derived from an EMBL/GenBank/DDBJ whole genome shotgun (WGS) entry which is preliminary data.</text>
</comment>
<organism evidence="1 2">
    <name type="scientific">Microbacterium foliorum</name>
    <dbReference type="NCBI Taxonomy" id="104336"/>
    <lineage>
        <taxon>Bacteria</taxon>
        <taxon>Bacillati</taxon>
        <taxon>Actinomycetota</taxon>
        <taxon>Actinomycetes</taxon>
        <taxon>Micrococcales</taxon>
        <taxon>Microbacteriaceae</taxon>
        <taxon>Microbacterium</taxon>
    </lineage>
</organism>
<name>A0ABU1HWD0_9MICO</name>
<keyword evidence="2" id="KW-1185">Reference proteome</keyword>
<gene>
    <name evidence="1" type="ORF">QE375_003532</name>
</gene>
<dbReference type="SUPFAM" id="SSF53756">
    <property type="entry name" value="UDP-Glycosyltransferase/glycogen phosphorylase"/>
    <property type="match status" value="1"/>
</dbReference>
<evidence type="ECO:0000313" key="2">
    <source>
        <dbReference type="Proteomes" id="UP001249291"/>
    </source>
</evidence>
<dbReference type="Pfam" id="PF13692">
    <property type="entry name" value="Glyco_trans_1_4"/>
    <property type="match status" value="1"/>
</dbReference>
<dbReference type="GO" id="GO:0016757">
    <property type="term" value="F:glycosyltransferase activity"/>
    <property type="evidence" value="ECO:0007669"/>
    <property type="project" value="UniProtKB-KW"/>
</dbReference>
<accession>A0ABU1HWD0</accession>